<keyword evidence="2" id="KW-1185">Reference proteome</keyword>
<evidence type="ECO:0000313" key="2">
    <source>
        <dbReference type="Proteomes" id="UP000529783"/>
    </source>
</evidence>
<accession>A0A7Y9EC81</accession>
<evidence type="ECO:0000313" key="1">
    <source>
        <dbReference type="EMBL" id="NYD45086.1"/>
    </source>
</evidence>
<gene>
    <name evidence="1" type="ORF">BJY14_001069</name>
</gene>
<comment type="caution">
    <text evidence="1">The sequence shown here is derived from an EMBL/GenBank/DDBJ whole genome shotgun (WGS) entry which is preliminary data.</text>
</comment>
<name>A0A7Y9EC81_9ACTN</name>
<sequence length="50" mass="5103">MGADFGAWLQVDGGQGRQEAGESEAFGCVWRLGAAAVTTAWPPGAGVPLR</sequence>
<reference evidence="1 2" key="1">
    <citation type="submission" date="2020-07" db="EMBL/GenBank/DDBJ databases">
        <title>Sequencing the genomes of 1000 actinobacteria strains.</title>
        <authorList>
            <person name="Klenk H.-P."/>
        </authorList>
    </citation>
    <scope>NUCLEOTIDE SEQUENCE [LARGE SCALE GENOMIC DNA]</scope>
    <source>
        <strain evidence="1 2">DSM 40398</strain>
    </source>
</reference>
<dbReference type="EMBL" id="JACCBA010000001">
    <property type="protein sequence ID" value="NYD45086.1"/>
    <property type="molecule type" value="Genomic_DNA"/>
</dbReference>
<dbReference type="Proteomes" id="UP000529783">
    <property type="component" value="Unassembled WGS sequence"/>
</dbReference>
<dbReference type="AlphaFoldDB" id="A0A7Y9EC81"/>
<organism evidence="1 2">
    <name type="scientific">Actinomadura luteofluorescens</name>
    <dbReference type="NCBI Taxonomy" id="46163"/>
    <lineage>
        <taxon>Bacteria</taxon>
        <taxon>Bacillati</taxon>
        <taxon>Actinomycetota</taxon>
        <taxon>Actinomycetes</taxon>
        <taxon>Streptosporangiales</taxon>
        <taxon>Thermomonosporaceae</taxon>
        <taxon>Actinomadura</taxon>
    </lineage>
</organism>
<protein>
    <submittedName>
        <fullName evidence="1">Uncharacterized protein</fullName>
    </submittedName>
</protein>
<proteinExistence type="predicted"/>